<feature type="compositionally biased region" description="Pro residues" evidence="1">
    <location>
        <begin position="272"/>
        <end position="281"/>
    </location>
</feature>
<comment type="caution">
    <text evidence="2">The sequence shown here is derived from an EMBL/GenBank/DDBJ whole genome shotgun (WGS) entry which is preliminary data.</text>
</comment>
<dbReference type="Proteomes" id="UP000023152">
    <property type="component" value="Unassembled WGS sequence"/>
</dbReference>
<evidence type="ECO:0000313" key="2">
    <source>
        <dbReference type="EMBL" id="ETO05505.1"/>
    </source>
</evidence>
<feature type="compositionally biased region" description="Polar residues" evidence="1">
    <location>
        <begin position="284"/>
        <end position="303"/>
    </location>
</feature>
<evidence type="ECO:0000256" key="1">
    <source>
        <dbReference type="SAM" id="MobiDB-lite"/>
    </source>
</evidence>
<proteinExistence type="predicted"/>
<organism evidence="2 3">
    <name type="scientific">Reticulomyxa filosa</name>
    <dbReference type="NCBI Taxonomy" id="46433"/>
    <lineage>
        <taxon>Eukaryota</taxon>
        <taxon>Sar</taxon>
        <taxon>Rhizaria</taxon>
        <taxon>Retaria</taxon>
        <taxon>Foraminifera</taxon>
        <taxon>Monothalamids</taxon>
        <taxon>Reticulomyxidae</taxon>
        <taxon>Reticulomyxa</taxon>
    </lineage>
</organism>
<keyword evidence="3" id="KW-1185">Reference proteome</keyword>
<reference evidence="2 3" key="1">
    <citation type="journal article" date="2013" name="Curr. Biol.">
        <title>The Genome of the Foraminiferan Reticulomyxa filosa.</title>
        <authorList>
            <person name="Glockner G."/>
            <person name="Hulsmann N."/>
            <person name="Schleicher M."/>
            <person name="Noegel A.A."/>
            <person name="Eichinger L."/>
            <person name="Gallinger C."/>
            <person name="Pawlowski J."/>
            <person name="Sierra R."/>
            <person name="Euteneuer U."/>
            <person name="Pillet L."/>
            <person name="Moustafa A."/>
            <person name="Platzer M."/>
            <person name="Groth M."/>
            <person name="Szafranski K."/>
            <person name="Schliwa M."/>
        </authorList>
    </citation>
    <scope>NUCLEOTIDE SEQUENCE [LARGE SCALE GENOMIC DNA]</scope>
</reference>
<protein>
    <submittedName>
        <fullName evidence="2">Uncharacterized protein</fullName>
    </submittedName>
</protein>
<dbReference type="AlphaFoldDB" id="X6LXP8"/>
<dbReference type="EMBL" id="ASPP01028050">
    <property type="protein sequence ID" value="ETO05505.1"/>
    <property type="molecule type" value="Genomic_DNA"/>
</dbReference>
<name>X6LXP8_RETFI</name>
<feature type="region of interest" description="Disordered" evidence="1">
    <location>
        <begin position="243"/>
        <end position="303"/>
    </location>
</feature>
<accession>X6LXP8</accession>
<gene>
    <name evidence="2" type="ORF">RFI_31891</name>
</gene>
<feature type="compositionally biased region" description="Basic and acidic residues" evidence="1">
    <location>
        <begin position="243"/>
        <end position="262"/>
    </location>
</feature>
<evidence type="ECO:0000313" key="3">
    <source>
        <dbReference type="Proteomes" id="UP000023152"/>
    </source>
</evidence>
<sequence>MGLELLAHQFNHPFEIYTFGSPLVLEADVGDTTEIGKALAKRIKNFVYQFDIVPRIQRGWSKNANLLWICGRLKWNVTEIEQLCVNSFGPIGEYFLLFDYFVPPMVLKKKKTFVRCLEGRCIQLLKLDHLFELVPYYRGTNANQVMDDHSMLRYLSKLLFLDTLQLERSDRWNATRVVIANQKQALESSTSITTTTTTTTTTAAAITAADVSACAKDVSAVPVPVRPLIPPPVPPEILAKIKQRQEQIEKETSKDKDKDIDCKPSVSSQSLPPLPPPPPSLPSTNAISNSSGSQLVDQKTPSASRRNMTSLLSAIREVWSFFNKVLFTLLYI</sequence>